<keyword evidence="5" id="KW-0121">Carboxypeptidase</keyword>
<keyword evidence="6" id="KW-0645">Protease</keyword>
<dbReference type="SUPFAM" id="SSF53955">
    <property type="entry name" value="Lysozyme-like"/>
    <property type="match status" value="1"/>
</dbReference>
<dbReference type="InterPro" id="IPR001264">
    <property type="entry name" value="Glyco_trans_51"/>
</dbReference>
<evidence type="ECO:0000313" key="21">
    <source>
        <dbReference type="EMBL" id="CDS84653.1"/>
    </source>
</evidence>
<dbReference type="InterPro" id="IPR036950">
    <property type="entry name" value="PBP_transglycosylase"/>
</dbReference>
<dbReference type="GO" id="GO:0008658">
    <property type="term" value="F:penicillin binding"/>
    <property type="evidence" value="ECO:0007669"/>
    <property type="project" value="InterPro"/>
</dbReference>
<comment type="catalytic activity">
    <reaction evidence="13">
        <text>Preferential cleavage: (Ac)2-L-Lys-D-Ala-|-D-Ala. Also transpeptidation of peptidyl-alanyl moieties that are N-acyl substituents of D-alanine.</text>
        <dbReference type="EC" id="3.4.16.4"/>
    </reaction>
</comment>
<dbReference type="InterPro" id="IPR012338">
    <property type="entry name" value="Beta-lactam/transpept-like"/>
</dbReference>
<dbReference type="RefSeq" id="WP_021366289.1">
    <property type="nucleotide sequence ID" value="NZ_BBYC01000220.1"/>
</dbReference>
<accession>A0A069A6Z7</accession>
<keyword evidence="17" id="KW-0472">Membrane</keyword>
<evidence type="ECO:0000256" key="14">
    <source>
        <dbReference type="ARBA" id="ARBA00044770"/>
    </source>
</evidence>
<evidence type="ECO:0000256" key="17">
    <source>
        <dbReference type="SAM" id="Phobius"/>
    </source>
</evidence>
<dbReference type="PANTHER" id="PTHR32282">
    <property type="entry name" value="BINDING PROTEIN TRANSPEPTIDASE, PUTATIVE-RELATED"/>
    <property type="match status" value="1"/>
</dbReference>
<keyword evidence="12" id="KW-0511">Multifunctional enzyme</keyword>
<dbReference type="EMBL" id="LK932482">
    <property type="protein sequence ID" value="CDS84200.1"/>
    <property type="molecule type" value="Genomic_DNA"/>
</dbReference>
<feature type="compositionally biased region" description="Polar residues" evidence="16">
    <location>
        <begin position="18"/>
        <end position="29"/>
    </location>
</feature>
<protein>
    <recommendedName>
        <fullName evidence="4">Penicillin-binding protein 1A</fullName>
        <ecNumber evidence="14">2.4.99.28</ecNumber>
        <ecNumber evidence="3">3.4.16.4</ecNumber>
    </recommendedName>
</protein>
<evidence type="ECO:0000259" key="19">
    <source>
        <dbReference type="Pfam" id="PF00912"/>
    </source>
</evidence>
<dbReference type="GO" id="GO:0009002">
    <property type="term" value="F:serine-type D-Ala-D-Ala carboxypeptidase activity"/>
    <property type="evidence" value="ECO:0007669"/>
    <property type="project" value="UniProtKB-EC"/>
</dbReference>
<feature type="region of interest" description="Disordered" evidence="16">
    <location>
        <begin position="1"/>
        <end position="46"/>
    </location>
</feature>
<reference evidence="20" key="1">
    <citation type="submission" date="2014-07" db="EMBL/GenBank/DDBJ databases">
        <authorList>
            <person name="Monot Marc"/>
        </authorList>
    </citation>
    <scope>NUCLEOTIDE SEQUENCE</scope>
    <source>
        <strain evidence="22">7032989</strain>
        <strain evidence="21">7032994</strain>
    </source>
</reference>
<comment type="function">
    <text evidence="1">Cell wall formation. Synthesis of cross-linked peptidoglycan from the lipid intermediates. The enzyme has a penicillin-insensitive transglycosylase N-terminal domain (formation of linear glycan strands) and a penicillin-sensitive transpeptidase C-terminal domain (cross-linking of the peptide subunits).</text>
</comment>
<dbReference type="GO" id="GO:0005886">
    <property type="term" value="C:plasma membrane"/>
    <property type="evidence" value="ECO:0007669"/>
    <property type="project" value="UniProtKB-SubCell"/>
</dbReference>
<feature type="domain" description="Glycosyl transferase family 51" evidence="19">
    <location>
        <begin position="105"/>
        <end position="265"/>
    </location>
</feature>
<evidence type="ECO:0000256" key="6">
    <source>
        <dbReference type="ARBA" id="ARBA00022670"/>
    </source>
</evidence>
<dbReference type="SUPFAM" id="SSF56601">
    <property type="entry name" value="beta-lactamase/transpeptidase-like"/>
    <property type="match status" value="1"/>
</dbReference>
<dbReference type="GO" id="GO:0046677">
    <property type="term" value="P:response to antibiotic"/>
    <property type="evidence" value="ECO:0007669"/>
    <property type="project" value="UniProtKB-KW"/>
</dbReference>
<feature type="region of interest" description="Disordered" evidence="16">
    <location>
        <begin position="719"/>
        <end position="739"/>
    </location>
</feature>
<dbReference type="Gene3D" id="3.40.710.10">
    <property type="entry name" value="DD-peptidase/beta-lactamase superfamily"/>
    <property type="match status" value="1"/>
</dbReference>
<dbReference type="AlphaFoldDB" id="A0A069A6Z7"/>
<evidence type="ECO:0000256" key="11">
    <source>
        <dbReference type="ARBA" id="ARBA00023251"/>
    </source>
</evidence>
<keyword evidence="8" id="KW-0808">Transferase</keyword>
<dbReference type="Gene3D" id="1.10.3810.10">
    <property type="entry name" value="Biosynthetic peptidoglycan transglycosylase-like"/>
    <property type="match status" value="1"/>
</dbReference>
<keyword evidence="7" id="KW-0328">Glycosyltransferase</keyword>
<keyword evidence="17" id="KW-1133">Transmembrane helix</keyword>
<evidence type="ECO:0000256" key="2">
    <source>
        <dbReference type="ARBA" id="ARBA00004401"/>
    </source>
</evidence>
<keyword evidence="9" id="KW-0378">Hydrolase</keyword>
<evidence type="ECO:0000256" key="12">
    <source>
        <dbReference type="ARBA" id="ARBA00023268"/>
    </source>
</evidence>
<dbReference type="UniPathway" id="UPA00219"/>
<keyword evidence="10" id="KW-0735">Signal-anchor</keyword>
<comment type="catalytic activity">
    <reaction evidence="15">
        <text>[GlcNAc-(1-&gt;4)-Mur2Ac(oyl-L-Ala-gamma-D-Glu-L-Lys-D-Ala-D-Ala)](n)-di-trans,octa-cis-undecaprenyl diphosphate + beta-D-GlcNAc-(1-&gt;4)-Mur2Ac(oyl-L-Ala-gamma-D-Glu-L-Lys-D-Ala-D-Ala)-di-trans,octa-cis-undecaprenyl diphosphate = [GlcNAc-(1-&gt;4)-Mur2Ac(oyl-L-Ala-gamma-D-Glu-L-Lys-D-Ala-D-Ala)](n+1)-di-trans,octa-cis-undecaprenyl diphosphate + di-trans,octa-cis-undecaprenyl diphosphate + H(+)</text>
        <dbReference type="Rhea" id="RHEA:23708"/>
        <dbReference type="Rhea" id="RHEA-COMP:9602"/>
        <dbReference type="Rhea" id="RHEA-COMP:9603"/>
        <dbReference type="ChEBI" id="CHEBI:15378"/>
        <dbReference type="ChEBI" id="CHEBI:58405"/>
        <dbReference type="ChEBI" id="CHEBI:60033"/>
        <dbReference type="ChEBI" id="CHEBI:78435"/>
        <dbReference type="EC" id="2.4.99.28"/>
    </reaction>
</comment>
<feature type="domain" description="Penicillin-binding protein transpeptidase" evidence="18">
    <location>
        <begin position="450"/>
        <end position="712"/>
    </location>
</feature>
<evidence type="ECO:0000256" key="10">
    <source>
        <dbReference type="ARBA" id="ARBA00022968"/>
    </source>
</evidence>
<dbReference type="GO" id="GO:0006508">
    <property type="term" value="P:proteolysis"/>
    <property type="evidence" value="ECO:0007669"/>
    <property type="project" value="UniProtKB-KW"/>
</dbReference>
<keyword evidence="11" id="KW-0046">Antibiotic resistance</keyword>
<proteinExistence type="predicted"/>
<evidence type="ECO:0000256" key="13">
    <source>
        <dbReference type="ARBA" id="ARBA00034000"/>
    </source>
</evidence>
<dbReference type="Pfam" id="PF00912">
    <property type="entry name" value="Transgly"/>
    <property type="match status" value="1"/>
</dbReference>
<feature type="compositionally biased region" description="Gly residues" evidence="16">
    <location>
        <begin position="879"/>
        <end position="897"/>
    </location>
</feature>
<evidence type="ECO:0000313" key="22">
    <source>
        <dbReference type="EMBL" id="CDT44174.1"/>
    </source>
</evidence>
<sequence length="897" mass="96566">MNNDNDKNGNKIRRKKVSSSGNTNKPINRTSANKTRSTKNKKKSKKSDKFKKLRVFGIVFLVLLVVGTAGTAGLVFASLRDVTPVTEAVLDKQTNQTTTIKYANGKTLSTAPSVNKKTPVPLDKISPYLQHAVIAIEDERFYEHKGVDIKGLFRSVLKTLTGTKQGGSTIPMQVSKMLLTTEQQTIPRKIKDIYYAHEMSKTVSKDKILETYLNNFFVGRGLAGAEAGARGYFDKSAADLTLAESALLAGSTKNPSRFSAYKTSKLEGNETKEDLENKLLFFVNTTDDDLDDPTQVDFDMIEKIKSWELISNDTYRQLKAGTLVVRKAVSNPEAKKRQEIVLKKMLELKYIKQSEYDEAIKAKIEIKLPQSSDKVSSSVEDLIESEVINALMEQGHTNDEAQNLFYNGGLIVNTTIDPKMQDALEEEFDRNSNFPGHMVGPDGVSQPQAAMVILDYKNGEIRALAGGRNISGRKTLNRATNPHQPGSSIKPLAIYTPAIDTLKITQATALSDSRGGYKFEENNKWNPRTTTAGHGSMSLRKALAKSSNTIAVKTAEMLGDSYDECVDIMMDYLKNFGITTLKNNHSGSSEASDRKFPSLTLGGMANGITPLQMAAAYGTLANQGVYVEPSIFTTITTFDGQLLVKNAPEEHKVVDPEVAYVVTDMLESVITEGIGGVATLPKGMPVAGKTGTTNSAYDAWFVGYTPYYVGATYIGDDAGRKDDSGNTIKRREVPHGSTSTAKLWEKIMEKIHANLTVTEFEVPKNVYFTKINLEDGGKQSSGSKAAFIEGTAPTKVSSQPSSEDTKKPDNNQPEENNNNNNNTGDNGGGSTPPDNGGNNGGGSTTPPDNGGNNGGGSTTPPDNGGNNGGGSTTPPDNGGNNGGGSTTPPDGGGTPAT</sequence>
<comment type="subcellular location">
    <subcellularLocation>
        <location evidence="2">Cell membrane</location>
        <topology evidence="2">Single-pass type II membrane protein</topology>
    </subcellularLocation>
</comment>
<evidence type="ECO:0000313" key="20">
    <source>
        <dbReference type="EMBL" id="CDS84200.1"/>
    </source>
</evidence>
<evidence type="ECO:0000256" key="8">
    <source>
        <dbReference type="ARBA" id="ARBA00022679"/>
    </source>
</evidence>
<evidence type="ECO:0000256" key="5">
    <source>
        <dbReference type="ARBA" id="ARBA00022645"/>
    </source>
</evidence>
<feature type="region of interest" description="Disordered" evidence="16">
    <location>
        <begin position="790"/>
        <end position="897"/>
    </location>
</feature>
<evidence type="ECO:0000256" key="7">
    <source>
        <dbReference type="ARBA" id="ARBA00022676"/>
    </source>
</evidence>
<dbReference type="GO" id="GO:0008955">
    <property type="term" value="F:peptidoglycan glycosyltransferase activity"/>
    <property type="evidence" value="ECO:0007669"/>
    <property type="project" value="UniProtKB-EC"/>
</dbReference>
<evidence type="ECO:0000256" key="3">
    <source>
        <dbReference type="ARBA" id="ARBA00012448"/>
    </source>
</evidence>
<evidence type="ECO:0000256" key="9">
    <source>
        <dbReference type="ARBA" id="ARBA00022801"/>
    </source>
</evidence>
<dbReference type="GO" id="GO:0009252">
    <property type="term" value="P:peptidoglycan biosynthetic process"/>
    <property type="evidence" value="ECO:0007669"/>
    <property type="project" value="UniProtKB-UniPathway"/>
</dbReference>
<feature type="transmembrane region" description="Helical" evidence="17">
    <location>
        <begin position="53"/>
        <end position="77"/>
    </location>
</feature>
<organism evidence="20">
    <name type="scientific">Clostridioides difficile</name>
    <name type="common">Peptoclostridium difficile</name>
    <dbReference type="NCBI Taxonomy" id="1496"/>
    <lineage>
        <taxon>Bacteria</taxon>
        <taxon>Bacillati</taxon>
        <taxon>Bacillota</taxon>
        <taxon>Clostridia</taxon>
        <taxon>Peptostreptococcales</taxon>
        <taxon>Peptostreptococcaceae</taxon>
        <taxon>Clostridioides</taxon>
    </lineage>
</organism>
<feature type="compositionally biased region" description="Basic residues" evidence="16">
    <location>
        <begin position="36"/>
        <end position="46"/>
    </location>
</feature>
<evidence type="ECO:0000256" key="4">
    <source>
        <dbReference type="ARBA" id="ARBA00018638"/>
    </source>
</evidence>
<evidence type="ECO:0000256" key="1">
    <source>
        <dbReference type="ARBA" id="ARBA00002624"/>
    </source>
</evidence>
<dbReference type="Pfam" id="PF00905">
    <property type="entry name" value="Transpeptidase"/>
    <property type="match status" value="1"/>
</dbReference>
<evidence type="ECO:0000259" key="18">
    <source>
        <dbReference type="Pfam" id="PF00905"/>
    </source>
</evidence>
<feature type="compositionally biased region" description="Basic and acidic residues" evidence="16">
    <location>
        <begin position="719"/>
        <end position="734"/>
    </location>
</feature>
<dbReference type="EC" id="3.4.16.4" evidence="3"/>
<name>A0A069A6Z7_CLODI</name>
<dbReference type="EMBL" id="LK933160">
    <property type="protein sequence ID" value="CDT44174.1"/>
    <property type="molecule type" value="Genomic_DNA"/>
</dbReference>
<dbReference type="PANTHER" id="PTHR32282:SF33">
    <property type="entry name" value="PEPTIDOGLYCAN GLYCOSYLTRANSFERASE"/>
    <property type="match status" value="1"/>
</dbReference>
<dbReference type="InterPro" id="IPR050396">
    <property type="entry name" value="Glycosyltr_51/Transpeptidase"/>
</dbReference>
<dbReference type="EC" id="2.4.99.28" evidence="14"/>
<dbReference type="InterPro" id="IPR001460">
    <property type="entry name" value="PCN-bd_Tpept"/>
</dbReference>
<gene>
    <name evidence="22" type="ORF">BN1095_480013</name>
    <name evidence="20" type="ORF">BN1096_310019</name>
    <name evidence="21" type="ORF">BN1097_320018</name>
</gene>
<dbReference type="EMBL" id="LK932368">
    <property type="protein sequence ID" value="CDS84653.1"/>
    <property type="molecule type" value="Genomic_DNA"/>
</dbReference>
<evidence type="ECO:0000256" key="16">
    <source>
        <dbReference type="SAM" id="MobiDB-lite"/>
    </source>
</evidence>
<evidence type="ECO:0000256" key="15">
    <source>
        <dbReference type="ARBA" id="ARBA00049902"/>
    </source>
</evidence>
<dbReference type="InterPro" id="IPR023346">
    <property type="entry name" value="Lysozyme-like_dom_sf"/>
</dbReference>
<keyword evidence="17" id="KW-0812">Transmembrane</keyword>